<evidence type="ECO:0000313" key="2">
    <source>
        <dbReference type="EMBL" id="KAK0715235.1"/>
    </source>
</evidence>
<protein>
    <submittedName>
        <fullName evidence="2">Uncharacterized protein</fullName>
    </submittedName>
</protein>
<organism evidence="2 3">
    <name type="scientific">Lasiosphaeris hirsuta</name>
    <dbReference type="NCBI Taxonomy" id="260670"/>
    <lineage>
        <taxon>Eukaryota</taxon>
        <taxon>Fungi</taxon>
        <taxon>Dikarya</taxon>
        <taxon>Ascomycota</taxon>
        <taxon>Pezizomycotina</taxon>
        <taxon>Sordariomycetes</taxon>
        <taxon>Sordariomycetidae</taxon>
        <taxon>Sordariales</taxon>
        <taxon>Lasiosphaeriaceae</taxon>
        <taxon>Lasiosphaeris</taxon>
    </lineage>
</organism>
<accession>A0AA40DTS8</accession>
<evidence type="ECO:0000256" key="1">
    <source>
        <dbReference type="SAM" id="MobiDB-lite"/>
    </source>
</evidence>
<dbReference type="Gene3D" id="1.20.200.10">
    <property type="entry name" value="Fumarase/aspartase (Central domain)"/>
    <property type="match status" value="1"/>
</dbReference>
<proteinExistence type="predicted"/>
<gene>
    <name evidence="2" type="ORF">B0H67DRAFT_645013</name>
</gene>
<keyword evidence="3" id="KW-1185">Reference proteome</keyword>
<dbReference type="EMBL" id="JAUKUA010000004">
    <property type="protein sequence ID" value="KAK0715235.1"/>
    <property type="molecule type" value="Genomic_DNA"/>
</dbReference>
<dbReference type="Proteomes" id="UP001172102">
    <property type="component" value="Unassembled WGS sequence"/>
</dbReference>
<reference evidence="2" key="1">
    <citation type="submission" date="2023-06" db="EMBL/GenBank/DDBJ databases">
        <title>Genome-scale phylogeny and comparative genomics of the fungal order Sordariales.</title>
        <authorList>
            <consortium name="Lawrence Berkeley National Laboratory"/>
            <person name="Hensen N."/>
            <person name="Bonometti L."/>
            <person name="Westerberg I."/>
            <person name="Brannstrom I.O."/>
            <person name="Guillou S."/>
            <person name="Cros-Aarteil S."/>
            <person name="Calhoun S."/>
            <person name="Haridas S."/>
            <person name="Kuo A."/>
            <person name="Mondo S."/>
            <person name="Pangilinan J."/>
            <person name="Riley R."/>
            <person name="Labutti K."/>
            <person name="Andreopoulos B."/>
            <person name="Lipzen A."/>
            <person name="Chen C."/>
            <person name="Yanf M."/>
            <person name="Daum C."/>
            <person name="Ng V."/>
            <person name="Clum A."/>
            <person name="Steindorff A."/>
            <person name="Ohm R."/>
            <person name="Martin F."/>
            <person name="Silar P."/>
            <person name="Natvig D."/>
            <person name="Lalanne C."/>
            <person name="Gautier V."/>
            <person name="Ament-Velasquez S.L."/>
            <person name="Kruys A."/>
            <person name="Hutchinson M.I."/>
            <person name="Powell A.J."/>
            <person name="Barry K."/>
            <person name="Miller A.N."/>
            <person name="Grigoriev I.V."/>
            <person name="Debuchy R."/>
            <person name="Gladieux P."/>
            <person name="Thoren M.H."/>
            <person name="Johannesson H."/>
        </authorList>
    </citation>
    <scope>NUCLEOTIDE SEQUENCE</scope>
    <source>
        <strain evidence="2">SMH4607-1</strain>
    </source>
</reference>
<dbReference type="AlphaFoldDB" id="A0AA40DTS8"/>
<feature type="region of interest" description="Disordered" evidence="1">
    <location>
        <begin position="87"/>
        <end position="108"/>
    </location>
</feature>
<sequence>MHRGLVEHPIADDPSGNVIDGRPKKTIRSWVSTIYEAVRDGSLSEEVLGFLASGTVVDSLDKKGSNGNGTSEVAVGNGILHRDHVAENGAANGHGATDESNSEDGVVL</sequence>
<name>A0AA40DTS8_9PEZI</name>
<comment type="caution">
    <text evidence="2">The sequence shown here is derived from an EMBL/GenBank/DDBJ whole genome shotgun (WGS) entry which is preliminary data.</text>
</comment>
<evidence type="ECO:0000313" key="3">
    <source>
        <dbReference type="Proteomes" id="UP001172102"/>
    </source>
</evidence>